<evidence type="ECO:0000313" key="1">
    <source>
        <dbReference type="EMBL" id="AMK53805.1"/>
    </source>
</evidence>
<evidence type="ECO:0000313" key="2">
    <source>
        <dbReference type="Proteomes" id="UP000069771"/>
    </source>
</evidence>
<dbReference type="Proteomes" id="UP000069771">
    <property type="component" value="Chromosome"/>
</dbReference>
<name>A0A140DT28_9FIRM</name>
<dbReference type="AlphaFoldDB" id="A0A140DT28"/>
<dbReference type="STRING" id="1702221.AALO17_06710"/>
<organism evidence="1 2">
    <name type="scientific">Faecalibaculum rodentium</name>
    <dbReference type="NCBI Taxonomy" id="1702221"/>
    <lineage>
        <taxon>Bacteria</taxon>
        <taxon>Bacillati</taxon>
        <taxon>Bacillota</taxon>
        <taxon>Erysipelotrichia</taxon>
        <taxon>Erysipelotrichales</taxon>
        <taxon>Erysipelotrichaceae</taxon>
        <taxon>Faecalibaculum</taxon>
    </lineage>
</organism>
<dbReference type="KEGG" id="fro:AALO17_06710"/>
<proteinExistence type="predicted"/>
<dbReference type="EMBL" id="CP011391">
    <property type="protein sequence ID" value="AMK53805.1"/>
    <property type="molecule type" value="Genomic_DNA"/>
</dbReference>
<accession>A0A140DT28</accession>
<sequence>MGPEQIRDPGMDLHPALTERASDTILTLLDRGAERLRCADARSLRT</sequence>
<keyword evidence="2" id="KW-1185">Reference proteome</keyword>
<gene>
    <name evidence="1" type="ORF">AALO17_06710</name>
</gene>
<reference evidence="1 2" key="1">
    <citation type="journal article" date="2016" name="Gut Pathog.">
        <title>Whole genome sequencing of "Faecalibaculum rodentium" ALO17, isolated from C57BL/6J laboratory mouse feces.</title>
        <authorList>
            <person name="Lim S."/>
            <person name="Chang D.H."/>
            <person name="Ahn S."/>
            <person name="Kim B.C."/>
        </authorList>
    </citation>
    <scope>NUCLEOTIDE SEQUENCE [LARGE SCALE GENOMIC DNA]</scope>
    <source>
        <strain evidence="1 2">Alo17</strain>
    </source>
</reference>
<protein>
    <submittedName>
        <fullName evidence="1">Uncharacterized protein</fullName>
    </submittedName>
</protein>